<organism evidence="3 4">
    <name type="scientific">Eiseniibacteriota bacterium</name>
    <dbReference type="NCBI Taxonomy" id="2212470"/>
    <lineage>
        <taxon>Bacteria</taxon>
        <taxon>Candidatus Eiseniibacteriota</taxon>
    </lineage>
</organism>
<feature type="region of interest" description="Disordered" evidence="1">
    <location>
        <begin position="148"/>
        <end position="173"/>
    </location>
</feature>
<dbReference type="PANTHER" id="PTHR33164:SF43">
    <property type="entry name" value="HTH-TYPE TRANSCRIPTIONAL REPRESSOR YETL"/>
    <property type="match status" value="1"/>
</dbReference>
<dbReference type="InterPro" id="IPR039422">
    <property type="entry name" value="MarR/SlyA-like"/>
</dbReference>
<dbReference type="Pfam" id="PF12802">
    <property type="entry name" value="MarR_2"/>
    <property type="match status" value="1"/>
</dbReference>
<gene>
    <name evidence="3" type="ORF">KC729_03735</name>
</gene>
<evidence type="ECO:0000256" key="1">
    <source>
        <dbReference type="SAM" id="MobiDB-lite"/>
    </source>
</evidence>
<dbReference type="Proteomes" id="UP000697710">
    <property type="component" value="Unassembled WGS sequence"/>
</dbReference>
<dbReference type="InterPro" id="IPR000835">
    <property type="entry name" value="HTH_MarR-typ"/>
</dbReference>
<feature type="domain" description="HTH marR-type" evidence="2">
    <location>
        <begin position="7"/>
        <end position="139"/>
    </location>
</feature>
<dbReference type="EMBL" id="JAGQHR010000065">
    <property type="protein sequence ID" value="MCA9726769.1"/>
    <property type="molecule type" value="Genomic_DNA"/>
</dbReference>
<evidence type="ECO:0000259" key="2">
    <source>
        <dbReference type="PROSITE" id="PS50995"/>
    </source>
</evidence>
<dbReference type="Gene3D" id="1.10.10.10">
    <property type="entry name" value="Winged helix-like DNA-binding domain superfamily/Winged helix DNA-binding domain"/>
    <property type="match status" value="1"/>
</dbReference>
<dbReference type="PANTHER" id="PTHR33164">
    <property type="entry name" value="TRANSCRIPTIONAL REGULATOR, MARR FAMILY"/>
    <property type="match status" value="1"/>
</dbReference>
<name>A0A956LWF7_UNCEI</name>
<dbReference type="GO" id="GO:0003700">
    <property type="term" value="F:DNA-binding transcription factor activity"/>
    <property type="evidence" value="ECO:0007669"/>
    <property type="project" value="InterPro"/>
</dbReference>
<reference evidence="3" key="2">
    <citation type="journal article" date="2021" name="Microbiome">
        <title>Successional dynamics and alternative stable states in a saline activated sludge microbial community over 9 years.</title>
        <authorList>
            <person name="Wang Y."/>
            <person name="Ye J."/>
            <person name="Ju F."/>
            <person name="Liu L."/>
            <person name="Boyd J.A."/>
            <person name="Deng Y."/>
            <person name="Parks D.H."/>
            <person name="Jiang X."/>
            <person name="Yin X."/>
            <person name="Woodcroft B.J."/>
            <person name="Tyson G.W."/>
            <person name="Hugenholtz P."/>
            <person name="Polz M.F."/>
            <person name="Zhang T."/>
        </authorList>
    </citation>
    <scope>NUCLEOTIDE SEQUENCE</scope>
    <source>
        <strain evidence="3">HKST-UBA01</strain>
    </source>
</reference>
<comment type="caution">
    <text evidence="3">The sequence shown here is derived from an EMBL/GenBank/DDBJ whole genome shotgun (WGS) entry which is preliminary data.</text>
</comment>
<evidence type="ECO:0000313" key="4">
    <source>
        <dbReference type="Proteomes" id="UP000697710"/>
    </source>
</evidence>
<feature type="compositionally biased region" description="Basic residues" evidence="1">
    <location>
        <begin position="163"/>
        <end position="173"/>
    </location>
</feature>
<dbReference type="PROSITE" id="PS50995">
    <property type="entry name" value="HTH_MARR_2"/>
    <property type="match status" value="1"/>
</dbReference>
<dbReference type="GO" id="GO:0006950">
    <property type="term" value="P:response to stress"/>
    <property type="evidence" value="ECO:0007669"/>
    <property type="project" value="TreeGrafter"/>
</dbReference>
<accession>A0A956LWF7</accession>
<reference evidence="3" key="1">
    <citation type="submission" date="2020-04" db="EMBL/GenBank/DDBJ databases">
        <authorList>
            <person name="Zhang T."/>
        </authorList>
    </citation>
    <scope>NUCLEOTIDE SEQUENCE</scope>
    <source>
        <strain evidence="3">HKST-UBA01</strain>
    </source>
</reference>
<dbReference type="InterPro" id="IPR036388">
    <property type="entry name" value="WH-like_DNA-bd_sf"/>
</dbReference>
<proteinExistence type="predicted"/>
<evidence type="ECO:0000313" key="3">
    <source>
        <dbReference type="EMBL" id="MCA9726769.1"/>
    </source>
</evidence>
<dbReference type="PRINTS" id="PR00598">
    <property type="entry name" value="HTHMARR"/>
</dbReference>
<dbReference type="InterPro" id="IPR036390">
    <property type="entry name" value="WH_DNA-bd_sf"/>
</dbReference>
<dbReference type="SUPFAM" id="SSF46785">
    <property type="entry name" value="Winged helix' DNA-binding domain"/>
    <property type="match status" value="1"/>
</dbReference>
<protein>
    <submittedName>
        <fullName evidence="3">MarR family transcriptional regulator</fullName>
    </submittedName>
</protein>
<sequence length="173" mass="18882">MESKPAPLRILSPIHRAGRQFGLYFEERAAELGVSTVEGHVLAYLNVYAPCSVAELRRVFGYKKSSLTGVLDRLVERGWALRDVDPADRRSFLVRLTPEGSTLAGRVRKITDAFETAVISRISAADLRAFGRVMKAIEAVTGIEVRTSGKPAGSRAESGAGVTRKKLRGGKKR</sequence>
<dbReference type="SMART" id="SM00347">
    <property type="entry name" value="HTH_MARR"/>
    <property type="match status" value="1"/>
</dbReference>
<dbReference type="AlphaFoldDB" id="A0A956LWF7"/>